<evidence type="ECO:0000313" key="2">
    <source>
        <dbReference type="Proteomes" id="UP000236291"/>
    </source>
</evidence>
<evidence type="ECO:0000313" key="1">
    <source>
        <dbReference type="EMBL" id="PNX88218.1"/>
    </source>
</evidence>
<dbReference type="Proteomes" id="UP000236291">
    <property type="component" value="Unassembled WGS sequence"/>
</dbReference>
<organism evidence="1 2">
    <name type="scientific">Trifolium pratense</name>
    <name type="common">Red clover</name>
    <dbReference type="NCBI Taxonomy" id="57577"/>
    <lineage>
        <taxon>Eukaryota</taxon>
        <taxon>Viridiplantae</taxon>
        <taxon>Streptophyta</taxon>
        <taxon>Embryophyta</taxon>
        <taxon>Tracheophyta</taxon>
        <taxon>Spermatophyta</taxon>
        <taxon>Magnoliopsida</taxon>
        <taxon>eudicotyledons</taxon>
        <taxon>Gunneridae</taxon>
        <taxon>Pentapetalae</taxon>
        <taxon>rosids</taxon>
        <taxon>fabids</taxon>
        <taxon>Fabales</taxon>
        <taxon>Fabaceae</taxon>
        <taxon>Papilionoideae</taxon>
        <taxon>50 kb inversion clade</taxon>
        <taxon>NPAAA clade</taxon>
        <taxon>Hologalegina</taxon>
        <taxon>IRL clade</taxon>
        <taxon>Trifolieae</taxon>
        <taxon>Trifolium</taxon>
    </lineage>
</organism>
<proteinExistence type="predicted"/>
<dbReference type="AlphaFoldDB" id="A0A2K3MBR4"/>
<comment type="caution">
    <text evidence="1">The sequence shown here is derived from an EMBL/GenBank/DDBJ whole genome shotgun (WGS) entry which is preliminary data.</text>
</comment>
<dbReference type="EMBL" id="ASHM01055932">
    <property type="protein sequence ID" value="PNX88218.1"/>
    <property type="molecule type" value="Genomic_DNA"/>
</dbReference>
<reference evidence="1 2" key="2">
    <citation type="journal article" date="2017" name="Front. Plant Sci.">
        <title>Gene Classification and Mining of Molecular Markers Useful in Red Clover (Trifolium pratense) Breeding.</title>
        <authorList>
            <person name="Istvanek J."/>
            <person name="Dluhosova J."/>
            <person name="Dluhos P."/>
            <person name="Patkova L."/>
            <person name="Nedelnik J."/>
            <person name="Repkova J."/>
        </authorList>
    </citation>
    <scope>NUCLEOTIDE SEQUENCE [LARGE SCALE GENOMIC DNA]</scope>
    <source>
        <strain evidence="2">cv. Tatra</strain>
        <tissue evidence="1">Young leaves</tissue>
    </source>
</reference>
<feature type="non-terminal residue" evidence="1">
    <location>
        <position position="26"/>
    </location>
</feature>
<gene>
    <name evidence="1" type="ORF">L195_g044320</name>
</gene>
<protein>
    <submittedName>
        <fullName evidence="1">Uncharacterized protein</fullName>
    </submittedName>
</protein>
<reference evidence="1 2" key="1">
    <citation type="journal article" date="2014" name="Am. J. Bot.">
        <title>Genome assembly and annotation for red clover (Trifolium pratense; Fabaceae).</title>
        <authorList>
            <person name="Istvanek J."/>
            <person name="Jaros M."/>
            <person name="Krenek A."/>
            <person name="Repkova J."/>
        </authorList>
    </citation>
    <scope>NUCLEOTIDE SEQUENCE [LARGE SCALE GENOMIC DNA]</scope>
    <source>
        <strain evidence="2">cv. Tatra</strain>
        <tissue evidence="1">Young leaves</tissue>
    </source>
</reference>
<sequence length="26" mass="2951">MLGYDDFDMSWLGEVVSGVFFTGYSQ</sequence>
<accession>A0A2K3MBR4</accession>
<name>A0A2K3MBR4_TRIPR</name>